<reference evidence="2 3" key="1">
    <citation type="submission" date="2021-05" db="EMBL/GenBank/DDBJ databases">
        <title>Kineosporia and Streptomyces sp. nov. two new marine actinobacteria isolated from Coral.</title>
        <authorList>
            <person name="Buangrab K."/>
            <person name="Sutthacheep M."/>
            <person name="Yeemin T."/>
            <person name="Harunari E."/>
            <person name="Igarashi Y."/>
            <person name="Kanchanasin P."/>
            <person name="Tanasupawat S."/>
            <person name="Phongsopitanun W."/>
        </authorList>
    </citation>
    <scope>NUCLEOTIDE SEQUENCE [LARGE SCALE GENOMIC DNA]</scope>
    <source>
        <strain evidence="2 3">J2-2</strain>
    </source>
</reference>
<dbReference type="RefSeq" id="WP_214159548.1">
    <property type="nucleotide sequence ID" value="NZ_JAHBAY010000015.1"/>
</dbReference>
<comment type="caution">
    <text evidence="2">The sequence shown here is derived from an EMBL/GenBank/DDBJ whole genome shotgun (WGS) entry which is preliminary data.</text>
</comment>
<sequence>MADVATAFLVGLLVVGGVLVLTGLIVCAEYRWVYRVEYLWRVERRDWDAFWPVVVPQQVLEELY</sequence>
<evidence type="ECO:0000256" key="1">
    <source>
        <dbReference type="SAM" id="Phobius"/>
    </source>
</evidence>
<protein>
    <submittedName>
        <fullName evidence="2">Uncharacterized protein</fullName>
    </submittedName>
</protein>
<evidence type="ECO:0000313" key="2">
    <source>
        <dbReference type="EMBL" id="MBT0773006.1"/>
    </source>
</evidence>
<dbReference type="Proteomes" id="UP001197247">
    <property type="component" value="Unassembled WGS sequence"/>
</dbReference>
<evidence type="ECO:0000313" key="3">
    <source>
        <dbReference type="Proteomes" id="UP001197247"/>
    </source>
</evidence>
<organism evidence="2 3">
    <name type="scientific">Kineosporia corallincola</name>
    <dbReference type="NCBI Taxonomy" id="2835133"/>
    <lineage>
        <taxon>Bacteria</taxon>
        <taxon>Bacillati</taxon>
        <taxon>Actinomycetota</taxon>
        <taxon>Actinomycetes</taxon>
        <taxon>Kineosporiales</taxon>
        <taxon>Kineosporiaceae</taxon>
        <taxon>Kineosporia</taxon>
    </lineage>
</organism>
<keyword evidence="1" id="KW-1133">Transmembrane helix</keyword>
<gene>
    <name evidence="2" type="ORF">KIH74_28950</name>
</gene>
<name>A0ABS5TQZ5_9ACTN</name>
<keyword evidence="1" id="KW-0812">Transmembrane</keyword>
<accession>A0ABS5TQZ5</accession>
<keyword evidence="3" id="KW-1185">Reference proteome</keyword>
<keyword evidence="1" id="KW-0472">Membrane</keyword>
<dbReference type="EMBL" id="JAHBAY010000015">
    <property type="protein sequence ID" value="MBT0773006.1"/>
    <property type="molecule type" value="Genomic_DNA"/>
</dbReference>
<proteinExistence type="predicted"/>
<feature type="transmembrane region" description="Helical" evidence="1">
    <location>
        <begin position="6"/>
        <end position="28"/>
    </location>
</feature>